<proteinExistence type="predicted"/>
<dbReference type="InterPro" id="IPR011711">
    <property type="entry name" value="GntR_C"/>
</dbReference>
<name>A0A7G6T347_9HYPH</name>
<evidence type="ECO:0000256" key="1">
    <source>
        <dbReference type="ARBA" id="ARBA00023015"/>
    </source>
</evidence>
<organism evidence="5 6">
    <name type="scientific">Mesorhizobium huakuii</name>
    <dbReference type="NCBI Taxonomy" id="28104"/>
    <lineage>
        <taxon>Bacteria</taxon>
        <taxon>Pseudomonadati</taxon>
        <taxon>Pseudomonadota</taxon>
        <taxon>Alphaproteobacteria</taxon>
        <taxon>Hyphomicrobiales</taxon>
        <taxon>Phyllobacteriaceae</taxon>
        <taxon>Mesorhizobium</taxon>
    </lineage>
</organism>
<dbReference type="Gene3D" id="1.20.120.530">
    <property type="entry name" value="GntR ligand-binding domain-like"/>
    <property type="match status" value="1"/>
</dbReference>
<feature type="domain" description="GntR C-terminal" evidence="4">
    <location>
        <begin position="7"/>
        <end position="42"/>
    </location>
</feature>
<protein>
    <submittedName>
        <fullName evidence="5">FCD domain-containing protein</fullName>
    </submittedName>
</protein>
<sequence length="47" mass="5560">MKKRSFSEERRLGYCDEHQAILDCLVRRDPEGATDAMLAHLRTVERR</sequence>
<keyword evidence="3" id="KW-0804">Transcription</keyword>
<evidence type="ECO:0000313" key="6">
    <source>
        <dbReference type="Proteomes" id="UP000515465"/>
    </source>
</evidence>
<evidence type="ECO:0000313" key="5">
    <source>
        <dbReference type="EMBL" id="QND61179.1"/>
    </source>
</evidence>
<keyword evidence="1" id="KW-0805">Transcription regulation</keyword>
<accession>A0A7G6T347</accession>
<dbReference type="EMBL" id="CP050296">
    <property type="protein sequence ID" value="QND61179.1"/>
    <property type="molecule type" value="Genomic_DNA"/>
</dbReference>
<keyword evidence="2" id="KW-0238">DNA-binding</keyword>
<dbReference type="Pfam" id="PF07729">
    <property type="entry name" value="FCD"/>
    <property type="match status" value="1"/>
</dbReference>
<dbReference type="Proteomes" id="UP000515465">
    <property type="component" value="Chromosome"/>
</dbReference>
<dbReference type="InterPro" id="IPR008920">
    <property type="entry name" value="TF_FadR/GntR_C"/>
</dbReference>
<evidence type="ECO:0000256" key="2">
    <source>
        <dbReference type="ARBA" id="ARBA00023125"/>
    </source>
</evidence>
<evidence type="ECO:0000259" key="4">
    <source>
        <dbReference type="Pfam" id="PF07729"/>
    </source>
</evidence>
<gene>
    <name evidence="5" type="ORF">HB778_07145</name>
</gene>
<reference evidence="5" key="1">
    <citation type="journal article" date="2020" name="Mol. Plant Microbe Interact.">
        <title>Complete genome sequences of four natural Pseudomonas isolates that catabolize a wide range of aromatic compounds relevant to lignin valorization.</title>
        <authorList>
            <person name="Hatmaker E.A."/>
            <person name="Presle G."/>
            <person name="Cannon O."/>
            <person name="Guss A.M."/>
            <person name="Elkins J.G."/>
        </authorList>
    </citation>
    <scope>NUCLEOTIDE SEQUENCE</scope>
    <source>
        <strain evidence="5">583</strain>
    </source>
</reference>
<dbReference type="AlphaFoldDB" id="A0A7G6T347"/>
<dbReference type="GO" id="GO:0003677">
    <property type="term" value="F:DNA binding"/>
    <property type="evidence" value="ECO:0007669"/>
    <property type="project" value="UniProtKB-KW"/>
</dbReference>
<evidence type="ECO:0000256" key="3">
    <source>
        <dbReference type="ARBA" id="ARBA00023163"/>
    </source>
</evidence>
<dbReference type="SUPFAM" id="SSF48008">
    <property type="entry name" value="GntR ligand-binding domain-like"/>
    <property type="match status" value="1"/>
</dbReference>